<name>A0A0H4J9N0_9GAMM</name>
<feature type="transmembrane region" description="Helical" evidence="1">
    <location>
        <begin position="64"/>
        <end position="88"/>
    </location>
</feature>
<dbReference type="EMBL" id="KP738729">
    <property type="protein sequence ID" value="AKO69708.1"/>
    <property type="molecule type" value="Genomic_DNA"/>
</dbReference>
<feature type="transmembrane region" description="Helical" evidence="1">
    <location>
        <begin position="36"/>
        <end position="52"/>
    </location>
</feature>
<dbReference type="AlphaFoldDB" id="A0A0H4J9N0"/>
<keyword evidence="1" id="KW-1133">Transmembrane helix</keyword>
<geneLocation type="plasmid" evidence="2">
    <name>pNe-1</name>
</geneLocation>
<organism evidence="2">
    <name type="scientific">Aeromonas sp. Ne-1</name>
    <dbReference type="NCBI Taxonomy" id="1675689"/>
    <lineage>
        <taxon>Bacteria</taxon>
        <taxon>Pseudomonadati</taxon>
        <taxon>Pseudomonadota</taxon>
        <taxon>Gammaproteobacteria</taxon>
        <taxon>Aeromonadales</taxon>
        <taxon>Aeromonadaceae</taxon>
        <taxon>Aeromonas</taxon>
    </lineage>
</organism>
<protein>
    <submittedName>
        <fullName evidence="2">Uncharacterized protein</fullName>
    </submittedName>
</protein>
<keyword evidence="1" id="KW-0812">Transmembrane</keyword>
<evidence type="ECO:0000256" key="1">
    <source>
        <dbReference type="SAM" id="Phobius"/>
    </source>
</evidence>
<proteinExistence type="predicted"/>
<accession>A0A0H4J9N0</accession>
<keyword evidence="2" id="KW-0614">Plasmid</keyword>
<keyword evidence="1" id="KW-0472">Membrane</keyword>
<sequence>MVNSKEKFVKSNKESQLQKRLNETEIKFINAVKFQVIRIIFILVITVYYLVSSIIENNYVDYKIFAIPCALFIVTEPTLKWSLSSLLLNMISERLNRKKIEEVFTLFDLLKADLDDLHSTQNVNMYNIIKQSLPMFTYIKGSLSRMLSLWKSSPEKAKTVLYEEIGGENTKIIGEIIYKIDQTTKEEALDLIEAESSVFTFSYYQGQLQSGKKQKTILFSFFTLTSILVIAWLVIFVFGMFNNSIDQTTF</sequence>
<reference evidence="2" key="1">
    <citation type="journal article" date="2015" name="Toxicon">
        <title>Production level of tetrodotoxin in Aeromonas is associated with the copy number of a plasmid.</title>
        <authorList>
            <person name="Liu J."/>
            <person name="Wei F."/>
            <person name="Lu Y."/>
            <person name="Ma T."/>
            <person name="Zhao J."/>
            <person name="Gong X."/>
            <person name="Bao B."/>
        </authorList>
    </citation>
    <scope>NUCLEOTIDE SEQUENCE</scope>
    <source>
        <strain evidence="2">Ne-1</strain>
        <plasmid evidence="2">pNe-1</plasmid>
    </source>
</reference>
<feature type="transmembrane region" description="Helical" evidence="1">
    <location>
        <begin position="217"/>
        <end position="241"/>
    </location>
</feature>
<evidence type="ECO:0000313" key="2">
    <source>
        <dbReference type="EMBL" id="AKO69708.1"/>
    </source>
</evidence>